<feature type="region of interest" description="Disordered" evidence="3">
    <location>
        <begin position="264"/>
        <end position="309"/>
    </location>
</feature>
<feature type="compositionally biased region" description="Basic and acidic residues" evidence="3">
    <location>
        <begin position="698"/>
        <end position="709"/>
    </location>
</feature>
<dbReference type="InterPro" id="IPR001870">
    <property type="entry name" value="B30.2/SPRY"/>
</dbReference>
<dbReference type="GeneTree" id="ENSGT00940000159696"/>
<dbReference type="InterPro" id="IPR003961">
    <property type="entry name" value="FN3_dom"/>
</dbReference>
<dbReference type="Gene3D" id="2.60.120.920">
    <property type="match status" value="1"/>
</dbReference>
<feature type="region of interest" description="Disordered" evidence="3">
    <location>
        <begin position="1086"/>
        <end position="1177"/>
    </location>
</feature>
<dbReference type="Ensembl" id="ENSDCDT00010024642.1">
    <property type="protein sequence ID" value="ENSDCDP00010021978.1"/>
    <property type="gene ID" value="ENSDCDG00010011310.1"/>
</dbReference>
<feature type="region of interest" description="Disordered" evidence="3">
    <location>
        <begin position="107"/>
        <end position="136"/>
    </location>
</feature>
<dbReference type="InterPro" id="IPR036116">
    <property type="entry name" value="FN3_sf"/>
</dbReference>
<feature type="compositionally biased region" description="Polar residues" evidence="3">
    <location>
        <begin position="1117"/>
        <end position="1129"/>
    </location>
</feature>
<dbReference type="PROSITE" id="PS50188">
    <property type="entry name" value="B302_SPRY"/>
    <property type="match status" value="1"/>
</dbReference>
<feature type="compositionally biased region" description="Acidic residues" evidence="3">
    <location>
        <begin position="1100"/>
        <end position="1109"/>
    </location>
</feature>
<proteinExistence type="predicted"/>
<dbReference type="Proteomes" id="UP000694580">
    <property type="component" value="Chromosome 11"/>
</dbReference>
<keyword evidence="7" id="KW-1185">Reference proteome</keyword>
<name>A0AAY4BM45_9TELE</name>
<dbReference type="RefSeq" id="XP_028851115.1">
    <property type="nucleotide sequence ID" value="XM_028995282.1"/>
</dbReference>
<dbReference type="SMART" id="SM00060">
    <property type="entry name" value="FN3"/>
    <property type="match status" value="2"/>
</dbReference>
<evidence type="ECO:0000259" key="4">
    <source>
        <dbReference type="PROSITE" id="PS50188"/>
    </source>
</evidence>
<dbReference type="PANTHER" id="PTHR24099:SF7">
    <property type="entry name" value="CARDIOMYOPATHY-ASSOCIATED PROTEIN 5"/>
    <property type="match status" value="1"/>
</dbReference>
<feature type="compositionally biased region" description="Basic and acidic residues" evidence="3">
    <location>
        <begin position="515"/>
        <end position="525"/>
    </location>
</feature>
<feature type="compositionally biased region" description="Basic and acidic residues" evidence="3">
    <location>
        <begin position="1137"/>
        <end position="1161"/>
    </location>
</feature>
<evidence type="ECO:0000313" key="7">
    <source>
        <dbReference type="Proteomes" id="UP000694580"/>
    </source>
</evidence>
<feature type="region of interest" description="Disordered" evidence="3">
    <location>
        <begin position="487"/>
        <end position="525"/>
    </location>
</feature>
<dbReference type="Gene3D" id="3.30.160.60">
    <property type="entry name" value="Classic Zinc Finger"/>
    <property type="match status" value="1"/>
</dbReference>
<dbReference type="PANTHER" id="PTHR24099">
    <property type="entry name" value="E3 UBIQUITIN-PROTEIN LIGASE TRIM36-RELATED"/>
    <property type="match status" value="1"/>
</dbReference>
<reference evidence="6 7" key="1">
    <citation type="submission" date="2020-06" db="EMBL/GenBank/DDBJ databases">
        <authorList>
            <consortium name="Wellcome Sanger Institute Data Sharing"/>
        </authorList>
    </citation>
    <scope>NUCLEOTIDE SEQUENCE [LARGE SCALE GENOMIC DNA]</scope>
</reference>
<feature type="compositionally biased region" description="Basic and acidic residues" evidence="3">
    <location>
        <begin position="550"/>
        <end position="562"/>
    </location>
</feature>
<feature type="coiled-coil region" evidence="2">
    <location>
        <begin position="1298"/>
        <end position="1383"/>
    </location>
</feature>
<feature type="compositionally biased region" description="Basic and acidic residues" evidence="3">
    <location>
        <begin position="279"/>
        <end position="298"/>
    </location>
</feature>
<feature type="domain" description="Fibronectin type-III" evidence="5">
    <location>
        <begin position="1450"/>
        <end position="1546"/>
    </location>
</feature>
<feature type="region of interest" description="Disordered" evidence="3">
    <location>
        <begin position="1436"/>
        <end position="1461"/>
    </location>
</feature>
<dbReference type="Pfam" id="PF00622">
    <property type="entry name" value="SPRY"/>
    <property type="match status" value="1"/>
</dbReference>
<dbReference type="InterPro" id="IPR043136">
    <property type="entry name" value="B30.2/SPRY_sf"/>
</dbReference>
<feature type="region of interest" description="Disordered" evidence="3">
    <location>
        <begin position="683"/>
        <end position="709"/>
    </location>
</feature>
<evidence type="ECO:0008006" key="8">
    <source>
        <dbReference type="Google" id="ProtNLM"/>
    </source>
</evidence>
<evidence type="ECO:0000256" key="1">
    <source>
        <dbReference type="ARBA" id="ARBA00023054"/>
    </source>
</evidence>
<reference evidence="6" key="2">
    <citation type="submission" date="2025-08" db="UniProtKB">
        <authorList>
            <consortium name="Ensembl"/>
        </authorList>
    </citation>
    <scope>IDENTIFICATION</scope>
</reference>
<feature type="region of interest" description="Disordered" evidence="3">
    <location>
        <begin position="541"/>
        <end position="583"/>
    </location>
</feature>
<reference evidence="6" key="3">
    <citation type="submission" date="2025-09" db="UniProtKB">
        <authorList>
            <consortium name="Ensembl"/>
        </authorList>
    </citation>
    <scope>IDENTIFICATION</scope>
</reference>
<dbReference type="GeneID" id="114799076"/>
<accession>A0AAY4BM45</accession>
<feature type="compositionally biased region" description="Basic and acidic residues" evidence="3">
    <location>
        <begin position="764"/>
        <end position="782"/>
    </location>
</feature>
<feature type="domain" description="B30.2/SPRY" evidence="4">
    <location>
        <begin position="1619"/>
        <end position="1811"/>
    </location>
</feature>
<evidence type="ECO:0000259" key="5">
    <source>
        <dbReference type="PROSITE" id="PS50853"/>
    </source>
</evidence>
<dbReference type="Pfam" id="PF00041">
    <property type="entry name" value="fn3"/>
    <property type="match status" value="1"/>
</dbReference>
<dbReference type="SUPFAM" id="SSF49265">
    <property type="entry name" value="Fibronectin type III"/>
    <property type="match status" value="1"/>
</dbReference>
<sequence length="1815" mass="201606">MDEGAERAEAAAGGDSEAEELHSSLKEVMQDQSVKPKFQCLMVDPSFSMVTVQSEDSGIVWETASSRCSTPWASEASSTSESCSVEGSGAQGKIVIIMDEEKIVRRRKKTSGRSSRFKRSGSRSAAIGTERPMMAEVSVPNVRQENTDESAESKADKEQELFSLISEGYEILNVVVPSKLPTVDEEEAADLEENLSYLQDSPQIKSKCKEEVTPALEAFAGPVEVDMVIEDGEKVVDVSQTADSKPQTKEGTMDMDYFEKFTLVDDSAPGGEPAASEMPNKEEVEPDIEQLKPEEESKPAGSPPKSDSALVVVSDVEIASEHLDEVFYGNSQMEEEENENGAVMIAERSKSLKESGSVLFGSQESILTPVFLPTGPPKIIDPCLLDEPTAMSFLYSDLYEDALGDRRREEDCSDVESVVSEKSFKRQLSDDEEEGYLQKFILKDETPTVQPVEPESGAAEDNRLIWPQTKFELTGCLLRAQEEDAQKEEEVECTGNGCSHDTAPVQITQPEEPQEPIKEQKKELSTDEVKCCRTLIETKMQGTAGNRMQQENETKTEKRRQLTSDQLGSEGKAEVQDEMEKPCSIQEKDSTACNNSNECCSGIASIGKAEALATDIPATVLKTDDLIEAEIPAESLEDSKKIFEHQSDTATNVLDADFKHVIETENMQMKQKVIGIINDSEKNTDKSEPCENEIAQEPGKKGCEAKSSKMDSSGRISLENKWEVLGVEKVVGEAEVTRVETKEPEIAAIVNVDTKAEEAKEEIQEKVRDSPDKLIPESEVDKGSALQGKLESADEVGEFEFITQEDICNIALHETPETLHLKREDEKGEQAEIVIPEAHQPNEEMIVKGKLPGNVEFLKEPEEIRDALVHKTAMACSVEEQVQDDAPQQEPVMEVISKPSLNVHAEHDSKSTVNGLSIQKETMEKAAQDATETRHTQDKTVMADKEKAKEIEEQIPKDGNNTFIAGQEKKTELVQQDGKIFCDEQTKVMKPSSLKHMDAKEGRGCEEESQGTVSPLMSFSVQESLVSSAVDNLKDDRRFESQGAQNEALMQDITKTDLDVNVECIHDATVNGLFVQKEHIENVSQDVTAADVTQDKTDEERNEGEEILMELDKSPETAVTGQKNKNKLVQQEEPLDIEERPSSLEHLEAEEGKDEEQGIKEEEQEDHGLFPPLRSFSGQEDLSVLPEAYRDTGESAEDLDFEIVTKQDATDFPGLETVEVKDEEDQARDDISDDALEDSYEFIEAPGEDEVPGMDTFCLVCCCPILGEDKLFGEHRDHEVSTLDKAYDDIKNQLSDWISALQERSENIEDLVSELELGYNSVEEMCKTMEQEMEHQNEEMLKMVMDQYNEMSQSMEEEKKAKLEQLYDQIVSFQESIDAAKEVLEKSAKDIHEEDPLTFLSSSKDINQSLTTALETAKPLELGPRGLPVFDDYAKGSSTNGQKHRKGIPVPQKPHLQAQEPNSATSTSVTVYWTVNEGDIIDCFQVYCMEEPQGAISEEYRVTVKESYCTLEELEPDKCYKVWVMAVNYTGCSLPSERLSFRTAPSAATIQPESCSVLWDSATLRWSSELPGESFTLEYCRQYACEGEGLRSISGIRGHEQKVLLQPNENYLFYIKSVNSAGASEQSEAALISTRGTRFHFLKETASPALTLSEDESMVVYSVDTKEAASVLECPVILGEILAPKGYYYWETVVSDCQAYRIGVAYSSSTGNFPPGEDSTSWCLHCVPTSASCRFELLHDSVQTDVFVVDVPERIGTLLDFIHGKLVFFNAQNCHLLGSMHHRFTGACQAVFGLESPGSLKLQMLLEVPAFAKHY</sequence>
<dbReference type="GO" id="GO:0005737">
    <property type="term" value="C:cytoplasm"/>
    <property type="evidence" value="ECO:0007669"/>
    <property type="project" value="TreeGrafter"/>
</dbReference>
<feature type="compositionally biased region" description="Basic residues" evidence="3">
    <location>
        <begin position="107"/>
        <end position="121"/>
    </location>
</feature>
<evidence type="ECO:0000256" key="3">
    <source>
        <dbReference type="SAM" id="MobiDB-lite"/>
    </source>
</evidence>
<feature type="region of interest" description="Disordered" evidence="3">
    <location>
        <begin position="1"/>
        <end position="26"/>
    </location>
</feature>
<dbReference type="Gene3D" id="2.60.40.10">
    <property type="entry name" value="Immunoglobulins"/>
    <property type="match status" value="2"/>
</dbReference>
<feature type="domain" description="Fibronectin type-III" evidence="5">
    <location>
        <begin position="1548"/>
        <end position="1637"/>
    </location>
</feature>
<dbReference type="InterPro" id="IPR003877">
    <property type="entry name" value="SPRY_dom"/>
</dbReference>
<feature type="region of interest" description="Disordered" evidence="3">
    <location>
        <begin position="764"/>
        <end position="789"/>
    </location>
</feature>
<gene>
    <name evidence="6" type="primary">CMYA5</name>
</gene>
<keyword evidence="1 2" id="KW-0175">Coiled coil</keyword>
<dbReference type="InterPro" id="IPR013783">
    <property type="entry name" value="Ig-like_fold"/>
</dbReference>
<dbReference type="PROSITE" id="PS50853">
    <property type="entry name" value="FN3"/>
    <property type="match status" value="2"/>
</dbReference>
<dbReference type="CDD" id="cd00063">
    <property type="entry name" value="FN3"/>
    <property type="match status" value="2"/>
</dbReference>
<dbReference type="InterPro" id="IPR050617">
    <property type="entry name" value="E3_ligase_FN3/SPRY"/>
</dbReference>
<organism evidence="6 7">
    <name type="scientific">Denticeps clupeoides</name>
    <name type="common">denticle herring</name>
    <dbReference type="NCBI Taxonomy" id="299321"/>
    <lineage>
        <taxon>Eukaryota</taxon>
        <taxon>Metazoa</taxon>
        <taxon>Chordata</taxon>
        <taxon>Craniata</taxon>
        <taxon>Vertebrata</taxon>
        <taxon>Euteleostomi</taxon>
        <taxon>Actinopterygii</taxon>
        <taxon>Neopterygii</taxon>
        <taxon>Teleostei</taxon>
        <taxon>Clupei</taxon>
        <taxon>Clupeiformes</taxon>
        <taxon>Denticipitoidei</taxon>
        <taxon>Denticipitidae</taxon>
        <taxon>Denticeps</taxon>
    </lineage>
</organism>
<feature type="compositionally biased region" description="Basic and acidic residues" evidence="3">
    <location>
        <begin position="571"/>
        <end position="583"/>
    </location>
</feature>
<dbReference type="SUPFAM" id="SSF49899">
    <property type="entry name" value="Concanavalin A-like lectins/glucanases"/>
    <property type="match status" value="1"/>
</dbReference>
<evidence type="ECO:0000313" key="6">
    <source>
        <dbReference type="Ensembl" id="ENSDCDP00010021978.1"/>
    </source>
</evidence>
<protein>
    <recommendedName>
        <fullName evidence="8">Cardiomyopathy-associated protein 5</fullName>
    </recommendedName>
</protein>
<evidence type="ECO:0000256" key="2">
    <source>
        <dbReference type="SAM" id="Coils"/>
    </source>
</evidence>
<dbReference type="InterPro" id="IPR013320">
    <property type="entry name" value="ConA-like_dom_sf"/>
</dbReference>